<dbReference type="InterPro" id="IPR009725">
    <property type="entry name" value="3_dmu_93_MTrfase"/>
</dbReference>
<accession>A0A9P5GZF1</accession>
<proteinExistence type="predicted"/>
<organism evidence="2 3">
    <name type="scientific">Cylindrodendrum hubeiense</name>
    <dbReference type="NCBI Taxonomy" id="595255"/>
    <lineage>
        <taxon>Eukaryota</taxon>
        <taxon>Fungi</taxon>
        <taxon>Dikarya</taxon>
        <taxon>Ascomycota</taxon>
        <taxon>Pezizomycotina</taxon>
        <taxon>Sordariomycetes</taxon>
        <taxon>Hypocreomycetidae</taxon>
        <taxon>Hypocreales</taxon>
        <taxon>Nectriaceae</taxon>
        <taxon>Cylindrodendrum</taxon>
    </lineage>
</organism>
<dbReference type="PANTHER" id="PTHR33990:SF2">
    <property type="entry name" value="PHNB-LIKE DOMAIN-CONTAINING PROTEIN"/>
    <property type="match status" value="1"/>
</dbReference>
<sequence>MSITKIRTCLWFDDQAEEAANHYISTFGGDSKIVNTQNDETGSIMLVEFELRGTLFLGLNGGRAKWSFNEAISFQVECEDQAEIDHFWEKLGEGGDESRRQCGWIADKYGISWQVMPKSLKMMLSPEDKAAAGRVTVAMMKMTKIDVDLLEKAFRG</sequence>
<dbReference type="PANTHER" id="PTHR33990">
    <property type="entry name" value="PROTEIN YJDN-RELATED"/>
    <property type="match status" value="1"/>
</dbReference>
<dbReference type="CDD" id="cd06588">
    <property type="entry name" value="PhnB_like"/>
    <property type="match status" value="1"/>
</dbReference>
<dbReference type="AlphaFoldDB" id="A0A9P5GZF1"/>
<dbReference type="InterPro" id="IPR028973">
    <property type="entry name" value="PhnB-like"/>
</dbReference>
<dbReference type="PIRSF" id="PIRSF021700">
    <property type="entry name" value="3_dmu_93_MTrfase"/>
    <property type="match status" value="1"/>
</dbReference>
<name>A0A9P5GZF1_9HYPO</name>
<dbReference type="Proteomes" id="UP000722485">
    <property type="component" value="Unassembled WGS sequence"/>
</dbReference>
<protein>
    <recommendedName>
        <fullName evidence="1">PhnB-like domain-containing protein</fullName>
    </recommendedName>
</protein>
<dbReference type="SUPFAM" id="SSF54593">
    <property type="entry name" value="Glyoxalase/Bleomycin resistance protein/Dihydroxybiphenyl dioxygenase"/>
    <property type="match status" value="1"/>
</dbReference>
<evidence type="ECO:0000313" key="3">
    <source>
        <dbReference type="Proteomes" id="UP000722485"/>
    </source>
</evidence>
<dbReference type="InterPro" id="IPR029068">
    <property type="entry name" value="Glyas_Bleomycin-R_OHBP_Dase"/>
</dbReference>
<keyword evidence="3" id="KW-1185">Reference proteome</keyword>
<dbReference type="OrthoDB" id="10255422at2759"/>
<reference evidence="2" key="1">
    <citation type="submission" date="2020-03" db="EMBL/GenBank/DDBJ databases">
        <title>Draft Genome Sequence of Cylindrodendrum hubeiense.</title>
        <authorList>
            <person name="Buettner E."/>
            <person name="Kellner H."/>
        </authorList>
    </citation>
    <scope>NUCLEOTIDE SEQUENCE</scope>
    <source>
        <strain evidence="2">IHI 201604</strain>
    </source>
</reference>
<feature type="domain" description="PhnB-like" evidence="1">
    <location>
        <begin position="5"/>
        <end position="116"/>
    </location>
</feature>
<gene>
    <name evidence="2" type="ORF">G7Z17_g9468</name>
</gene>
<dbReference type="EMBL" id="JAANBB010000272">
    <property type="protein sequence ID" value="KAF7545058.1"/>
    <property type="molecule type" value="Genomic_DNA"/>
</dbReference>
<evidence type="ECO:0000259" key="1">
    <source>
        <dbReference type="Pfam" id="PF06983"/>
    </source>
</evidence>
<evidence type="ECO:0000313" key="2">
    <source>
        <dbReference type="EMBL" id="KAF7545058.1"/>
    </source>
</evidence>
<dbReference type="Pfam" id="PF06983">
    <property type="entry name" value="3-dmu-9_3-mt"/>
    <property type="match status" value="1"/>
</dbReference>
<comment type="caution">
    <text evidence="2">The sequence shown here is derived from an EMBL/GenBank/DDBJ whole genome shotgun (WGS) entry which is preliminary data.</text>
</comment>
<dbReference type="Gene3D" id="3.10.180.10">
    <property type="entry name" value="2,3-Dihydroxybiphenyl 1,2-Dioxygenase, domain 1"/>
    <property type="match status" value="1"/>
</dbReference>